<feature type="domain" description="NodB homology" evidence="3">
    <location>
        <begin position="73"/>
        <end position="225"/>
    </location>
</feature>
<dbReference type="Gene3D" id="3.20.20.370">
    <property type="entry name" value="Glycoside hydrolase/deacetylase"/>
    <property type="match status" value="1"/>
</dbReference>
<sequence length="279" mass="32208">MFTKLFRKKTPPKQFRVPILCYHAMNVHGTDYEQNDHTALDRDITLIKSLGFTIKSLSWIVDAYRREDWTALNHPVIAISFDDAPDIEAYSYCDLRFNEMVESFHSIIARHHVPATSFLIASEAARTQIAQHGAPEPPNLYSSDWWNNTKDTLLDLANHSWDHNHEHVSPVAQKEQTKGNFFAIDNEADAIAQITTAHNHLKAATKDRVKPLFCYPYGHVNEYLRDNFFAMRPDLHEMHAAFSTAGEHFTENHSIWAIPRYVCGHHWRSTAELEEILTQ</sequence>
<keyword evidence="2" id="KW-0732">Signal</keyword>
<evidence type="ECO:0000313" key="4">
    <source>
        <dbReference type="EMBL" id="RVU32793.1"/>
    </source>
</evidence>
<evidence type="ECO:0000256" key="2">
    <source>
        <dbReference type="ARBA" id="ARBA00022729"/>
    </source>
</evidence>
<dbReference type="Proteomes" id="UP000282818">
    <property type="component" value="Unassembled WGS sequence"/>
</dbReference>
<dbReference type="SUPFAM" id="SSF88713">
    <property type="entry name" value="Glycoside hydrolase/deacetylase"/>
    <property type="match status" value="1"/>
</dbReference>
<dbReference type="EMBL" id="SACQ01000001">
    <property type="protein sequence ID" value="RVU32793.1"/>
    <property type="molecule type" value="Genomic_DNA"/>
</dbReference>
<evidence type="ECO:0000259" key="3">
    <source>
        <dbReference type="Pfam" id="PF01522"/>
    </source>
</evidence>
<dbReference type="InterPro" id="IPR011330">
    <property type="entry name" value="Glyco_hydro/deAcase_b/a-brl"/>
</dbReference>
<comment type="caution">
    <text evidence="4">The sequence shown here is derived from an EMBL/GenBank/DDBJ whole genome shotgun (WGS) entry which is preliminary data.</text>
</comment>
<keyword evidence="5" id="KW-1185">Reference proteome</keyword>
<name>A0A437QEH4_9GAMM</name>
<accession>A0A437QEH4</accession>
<dbReference type="PANTHER" id="PTHR34216:SF3">
    <property type="entry name" value="POLY-BETA-1,6-N-ACETYL-D-GLUCOSAMINE N-DEACETYLASE"/>
    <property type="match status" value="1"/>
</dbReference>
<dbReference type="PANTHER" id="PTHR34216">
    <property type="match status" value="1"/>
</dbReference>
<dbReference type="GO" id="GO:0016810">
    <property type="term" value="F:hydrolase activity, acting on carbon-nitrogen (but not peptide) bonds"/>
    <property type="evidence" value="ECO:0007669"/>
    <property type="project" value="InterPro"/>
</dbReference>
<evidence type="ECO:0000313" key="5">
    <source>
        <dbReference type="Proteomes" id="UP000282818"/>
    </source>
</evidence>
<evidence type="ECO:0000256" key="1">
    <source>
        <dbReference type="ARBA" id="ARBA00004613"/>
    </source>
</evidence>
<dbReference type="InterPro" id="IPR002509">
    <property type="entry name" value="NODB_dom"/>
</dbReference>
<dbReference type="Pfam" id="PF01522">
    <property type="entry name" value="Polysacc_deac_1"/>
    <property type="match status" value="1"/>
</dbReference>
<gene>
    <name evidence="4" type="ORF">EOE65_03810</name>
</gene>
<protein>
    <recommendedName>
        <fullName evidence="3">NodB homology domain-containing protein</fullName>
    </recommendedName>
</protein>
<dbReference type="AlphaFoldDB" id="A0A437QEH4"/>
<reference evidence="4 5" key="1">
    <citation type="submission" date="2019-01" db="EMBL/GenBank/DDBJ databases">
        <authorList>
            <person name="Chen W.-M."/>
        </authorList>
    </citation>
    <scope>NUCLEOTIDE SEQUENCE [LARGE SCALE GENOMIC DNA]</scope>
    <source>
        <strain evidence="4 5">HPM-16</strain>
    </source>
</reference>
<comment type="subcellular location">
    <subcellularLocation>
        <location evidence="1">Secreted</location>
    </subcellularLocation>
</comment>
<dbReference type="GO" id="GO:0005576">
    <property type="term" value="C:extracellular region"/>
    <property type="evidence" value="ECO:0007669"/>
    <property type="project" value="UniProtKB-SubCell"/>
</dbReference>
<dbReference type="InterPro" id="IPR051398">
    <property type="entry name" value="Polysacch_Deacetylase"/>
</dbReference>
<proteinExistence type="predicted"/>
<dbReference type="GO" id="GO:0005975">
    <property type="term" value="P:carbohydrate metabolic process"/>
    <property type="evidence" value="ECO:0007669"/>
    <property type="project" value="InterPro"/>
</dbReference>
<organism evidence="4 5">
    <name type="scientific">Neptunomonas marina</name>
    <dbReference type="NCBI Taxonomy" id="1815562"/>
    <lineage>
        <taxon>Bacteria</taxon>
        <taxon>Pseudomonadati</taxon>
        <taxon>Pseudomonadota</taxon>
        <taxon>Gammaproteobacteria</taxon>
        <taxon>Oceanospirillales</taxon>
        <taxon>Oceanospirillaceae</taxon>
        <taxon>Neptunomonas</taxon>
    </lineage>
</organism>